<name>A0A4Y9S5T7_9BURK</name>
<comment type="caution">
    <text evidence="2">The sequence shown here is derived from an EMBL/GenBank/DDBJ whole genome shotgun (WGS) entry which is preliminary data.</text>
</comment>
<dbReference type="AlphaFoldDB" id="A0A4Y9S5T7"/>
<feature type="domain" description="Bacterial HORMA" evidence="1">
    <location>
        <begin position="1"/>
        <end position="161"/>
    </location>
</feature>
<protein>
    <recommendedName>
        <fullName evidence="1">Bacterial HORMA domain-containing protein</fullName>
    </recommendedName>
</protein>
<dbReference type="Proteomes" id="UP000298438">
    <property type="component" value="Unassembled WGS sequence"/>
</dbReference>
<reference evidence="2 3" key="1">
    <citation type="submission" date="2019-03" db="EMBL/GenBank/DDBJ databases">
        <title>Draft Genome Sequence of Massilia arenosa sp. nov., a Novel Massilia Species Isolated from a Sandy-loam Maize Soil.</title>
        <authorList>
            <person name="Raths R."/>
            <person name="Peta V."/>
            <person name="Bucking H."/>
        </authorList>
    </citation>
    <scope>NUCLEOTIDE SEQUENCE [LARGE SCALE GENOMIC DNA]</scope>
    <source>
        <strain evidence="2 3">MC02</strain>
    </source>
</reference>
<evidence type="ECO:0000313" key="3">
    <source>
        <dbReference type="Proteomes" id="UP000298438"/>
    </source>
</evidence>
<accession>A0A4Y9S5T7</accession>
<dbReference type="RefSeq" id="WP_135208125.1">
    <property type="nucleotide sequence ID" value="NZ_SPVF01000198.1"/>
</dbReference>
<dbReference type="InterPro" id="IPR041162">
    <property type="entry name" value="Bact_HORMA_1"/>
</dbReference>
<proteinExistence type="predicted"/>
<organism evidence="2 3">
    <name type="scientific">Zemynaea arenosa</name>
    <dbReference type="NCBI Taxonomy" id="2561931"/>
    <lineage>
        <taxon>Bacteria</taxon>
        <taxon>Pseudomonadati</taxon>
        <taxon>Pseudomonadota</taxon>
        <taxon>Betaproteobacteria</taxon>
        <taxon>Burkholderiales</taxon>
        <taxon>Oxalobacteraceae</taxon>
        <taxon>Telluria group</taxon>
        <taxon>Zemynaea</taxon>
    </lineage>
</organism>
<dbReference type="Pfam" id="PF18138">
    <property type="entry name" value="bacHORMA_1"/>
    <property type="match status" value="1"/>
</dbReference>
<evidence type="ECO:0000259" key="1">
    <source>
        <dbReference type="Pfam" id="PF18138"/>
    </source>
</evidence>
<dbReference type="EMBL" id="SPVF01000198">
    <property type="protein sequence ID" value="TFW16902.1"/>
    <property type="molecule type" value="Genomic_DNA"/>
</dbReference>
<dbReference type="OrthoDB" id="7472446at2"/>
<evidence type="ECO:0000313" key="2">
    <source>
        <dbReference type="EMBL" id="TFW16902.1"/>
    </source>
</evidence>
<gene>
    <name evidence="2" type="ORF">E4L96_15510</name>
</gene>
<sequence>MTSTYATTETYSVVDVEKVVRSIRADLLMIASSSKALTEEKAKEYAHDIEVLAKGDYLAFADLTLLDSLENEVAACRFDVVTKDASGTSRPGVMWPATPGGRVRIVLSYTSKYTDQAREALKRDLKIGWVASTDDISHRALSAADGRAYSSNGYGANRKDYS</sequence>
<keyword evidence="3" id="KW-1185">Reference proteome</keyword>